<evidence type="ECO:0000313" key="2">
    <source>
        <dbReference type="EMBL" id="MEQ2206695.1"/>
    </source>
</evidence>
<keyword evidence="1" id="KW-1133">Transmembrane helix</keyword>
<keyword evidence="1" id="KW-0812">Transmembrane</keyword>
<keyword evidence="1" id="KW-0472">Membrane</keyword>
<evidence type="ECO:0000256" key="1">
    <source>
        <dbReference type="SAM" id="Phobius"/>
    </source>
</evidence>
<dbReference type="Proteomes" id="UP001434883">
    <property type="component" value="Unassembled WGS sequence"/>
</dbReference>
<keyword evidence="3" id="KW-1185">Reference proteome</keyword>
<accession>A0ABV0REW5</accession>
<dbReference type="EMBL" id="JAHRIN010043185">
    <property type="protein sequence ID" value="MEQ2206695.1"/>
    <property type="molecule type" value="Genomic_DNA"/>
</dbReference>
<protein>
    <submittedName>
        <fullName evidence="2">Uncharacterized protein</fullName>
    </submittedName>
</protein>
<feature type="non-terminal residue" evidence="2">
    <location>
        <position position="1"/>
    </location>
</feature>
<evidence type="ECO:0000313" key="3">
    <source>
        <dbReference type="Proteomes" id="UP001434883"/>
    </source>
</evidence>
<reference evidence="2 3" key="1">
    <citation type="submission" date="2021-06" db="EMBL/GenBank/DDBJ databases">
        <authorList>
            <person name="Palmer J.M."/>
        </authorList>
    </citation>
    <scope>NUCLEOTIDE SEQUENCE [LARGE SCALE GENOMIC DNA]</scope>
    <source>
        <strain evidence="2 3">XC_2019</strain>
        <tissue evidence="2">Muscle</tissue>
    </source>
</reference>
<gene>
    <name evidence="2" type="ORF">XENOCAPTIV_001788</name>
</gene>
<organism evidence="2 3">
    <name type="scientific">Xenoophorus captivus</name>
    <dbReference type="NCBI Taxonomy" id="1517983"/>
    <lineage>
        <taxon>Eukaryota</taxon>
        <taxon>Metazoa</taxon>
        <taxon>Chordata</taxon>
        <taxon>Craniata</taxon>
        <taxon>Vertebrata</taxon>
        <taxon>Euteleostomi</taxon>
        <taxon>Actinopterygii</taxon>
        <taxon>Neopterygii</taxon>
        <taxon>Teleostei</taxon>
        <taxon>Neoteleostei</taxon>
        <taxon>Acanthomorphata</taxon>
        <taxon>Ovalentaria</taxon>
        <taxon>Atherinomorphae</taxon>
        <taxon>Cyprinodontiformes</taxon>
        <taxon>Goodeidae</taxon>
        <taxon>Xenoophorus</taxon>
    </lineage>
</organism>
<sequence length="103" mass="11877">DQTRTETDHVPRLRMQQRYWFRYSFWMPWCFCILGHVGIALLIQVVSLHHSQVHGRSWFWNSSLALGGVAFGPVGADAHLLHVGVLRRATGHVDRVRKACRQS</sequence>
<feature type="transmembrane region" description="Helical" evidence="1">
    <location>
        <begin position="20"/>
        <end position="46"/>
    </location>
</feature>
<proteinExistence type="predicted"/>
<feature type="transmembrane region" description="Helical" evidence="1">
    <location>
        <begin position="58"/>
        <end position="78"/>
    </location>
</feature>
<name>A0ABV0REW5_9TELE</name>
<comment type="caution">
    <text evidence="2">The sequence shown here is derived from an EMBL/GenBank/DDBJ whole genome shotgun (WGS) entry which is preliminary data.</text>
</comment>